<evidence type="ECO:0000256" key="12">
    <source>
        <dbReference type="ARBA" id="ARBA00045136"/>
    </source>
</evidence>
<accession>E2B3G9</accession>
<dbReference type="GO" id="GO:0006646">
    <property type="term" value="P:phosphatidylethanolamine biosynthetic process"/>
    <property type="evidence" value="ECO:0007669"/>
    <property type="project" value="UniProtKB-UniPathway"/>
</dbReference>
<comment type="pathway">
    <text evidence="2">Lipid metabolism.</text>
</comment>
<keyword evidence="7" id="KW-0594">Phospholipid biosynthesis</keyword>
<dbReference type="UniPathway" id="UPA00558"/>
<dbReference type="InterPro" id="IPR003817">
    <property type="entry name" value="PS_Dcarbxylase"/>
</dbReference>
<evidence type="ECO:0000256" key="10">
    <source>
        <dbReference type="ARBA" id="ARBA00023317"/>
    </source>
</evidence>
<evidence type="ECO:0000256" key="11">
    <source>
        <dbReference type="ARBA" id="ARBA00024326"/>
    </source>
</evidence>
<dbReference type="Pfam" id="PF02666">
    <property type="entry name" value="PS_Dcarbxylase"/>
    <property type="match status" value="1"/>
</dbReference>
<dbReference type="OMA" id="WFEHGST"/>
<dbReference type="PANTHER" id="PTHR10067:SF6">
    <property type="entry name" value="PHOSPHATIDYLSERINE DECARBOXYLASE PROENZYME, MITOCHONDRIAL"/>
    <property type="match status" value="1"/>
</dbReference>
<dbReference type="InterPro" id="IPR033177">
    <property type="entry name" value="PSD-B"/>
</dbReference>
<keyword evidence="10" id="KW-0670">Pyruvate</keyword>
<keyword evidence="5" id="KW-0210">Decarboxylase</keyword>
<keyword evidence="6" id="KW-0443">Lipid metabolism</keyword>
<dbReference type="GO" id="GO:0005739">
    <property type="term" value="C:mitochondrion"/>
    <property type="evidence" value="ECO:0007669"/>
    <property type="project" value="TreeGrafter"/>
</dbReference>
<dbReference type="InParanoid" id="E2B3G9"/>
<evidence type="ECO:0000313" key="13">
    <source>
        <dbReference type="EMBL" id="EFN89721.1"/>
    </source>
</evidence>
<comment type="function">
    <text evidence="12">Catalyzes the formation of phosphatidylethanolamine (PtdEtn) from phosphatidylserine (PtdSer). Plays a central role in phospholipid metabolism and in the interorganelle trafficking of phosphatidylserine. May be involved in lipid droplet biogenesis at the endoplasmic reticulum membrane.</text>
</comment>
<evidence type="ECO:0000256" key="8">
    <source>
        <dbReference type="ARBA" id="ARBA00023239"/>
    </source>
</evidence>
<dbReference type="STRING" id="610380.E2B3G9"/>
<dbReference type="OrthoDB" id="4330at2759"/>
<proteinExistence type="predicted"/>
<sequence length="437" mass="49597">MRSAREARPTFSLEIILLPLLGDENQQGYQRYCHSSPRVIQGHTTKIIGRRASSVAVESVKSTVRMWRLFVPAGVGFSAALVTQWRYLHQHGYPVDVADDKPELLNDFMVTCYCCLPLRITSRIGGWLTSINLPVGLRPTIYRVFANMFNVNQDEIELDLSTFPSLVEFFVRALKNNARPIAQNTNMTAPADGEVLYFGPVTSCRVEQVKGVTYDLKYFLGDLSSLSVDQMVHKTEQKDDFVNALLKNPDNRLYQLIVYLAPGDYHRFHSPTDWNIKFRRHFPGKLLSVNPTVLKYMPNLFSLNERVVYLGEWAGGFMAYAAIGATNVGSIKVYRDQELATNKVRWTDTAYRKDLSFDNVRMAKGELFGEFRLGSTIVLLFEAPPDFQFCLQTGQPIKVGQALSVCPDREADDQRRTKQHLIIDVAHKWKDIGKIGA</sequence>
<evidence type="ECO:0000256" key="4">
    <source>
        <dbReference type="ARBA" id="ARBA00022516"/>
    </source>
</evidence>
<evidence type="ECO:0000256" key="3">
    <source>
        <dbReference type="ARBA" id="ARBA00012243"/>
    </source>
</evidence>
<dbReference type="EMBL" id="GL445346">
    <property type="protein sequence ID" value="EFN89721.1"/>
    <property type="molecule type" value="Genomic_DNA"/>
</dbReference>
<organism evidence="14">
    <name type="scientific">Harpegnathos saltator</name>
    <name type="common">Jerdon's jumping ant</name>
    <dbReference type="NCBI Taxonomy" id="610380"/>
    <lineage>
        <taxon>Eukaryota</taxon>
        <taxon>Metazoa</taxon>
        <taxon>Ecdysozoa</taxon>
        <taxon>Arthropoda</taxon>
        <taxon>Hexapoda</taxon>
        <taxon>Insecta</taxon>
        <taxon>Pterygota</taxon>
        <taxon>Neoptera</taxon>
        <taxon>Endopterygota</taxon>
        <taxon>Hymenoptera</taxon>
        <taxon>Apocrita</taxon>
        <taxon>Aculeata</taxon>
        <taxon>Formicoidea</taxon>
        <taxon>Formicidae</taxon>
        <taxon>Ponerinae</taxon>
        <taxon>Ponerini</taxon>
        <taxon>Harpegnathos</taxon>
    </lineage>
</organism>
<evidence type="ECO:0000313" key="14">
    <source>
        <dbReference type="Proteomes" id="UP000008237"/>
    </source>
</evidence>
<evidence type="ECO:0000256" key="1">
    <source>
        <dbReference type="ARBA" id="ARBA00001928"/>
    </source>
</evidence>
<reference evidence="13 14" key="1">
    <citation type="journal article" date="2010" name="Science">
        <title>Genomic comparison of the ants Camponotus floridanus and Harpegnathos saltator.</title>
        <authorList>
            <person name="Bonasio R."/>
            <person name="Zhang G."/>
            <person name="Ye C."/>
            <person name="Mutti N.S."/>
            <person name="Fang X."/>
            <person name="Qin N."/>
            <person name="Donahue G."/>
            <person name="Yang P."/>
            <person name="Li Q."/>
            <person name="Li C."/>
            <person name="Zhang P."/>
            <person name="Huang Z."/>
            <person name="Berger S.L."/>
            <person name="Reinberg D."/>
            <person name="Wang J."/>
            <person name="Liebig J."/>
        </authorList>
    </citation>
    <scope>NUCLEOTIDE SEQUENCE [LARGE SCALE GENOMIC DNA]</scope>
    <source>
        <strain evidence="13 14">R22 G/1</strain>
    </source>
</reference>
<evidence type="ECO:0000256" key="7">
    <source>
        <dbReference type="ARBA" id="ARBA00023209"/>
    </source>
</evidence>
<dbReference type="FunCoup" id="E2B3G9">
    <property type="interactions" value="1482"/>
</dbReference>
<protein>
    <recommendedName>
        <fullName evidence="3">phosphatidylserine decarboxylase</fullName>
        <ecNumber evidence="3">4.1.1.65</ecNumber>
    </recommendedName>
</protein>
<comment type="pathway">
    <text evidence="11">Phospholipid metabolism; phosphatidylethanolamine biosynthesis.</text>
</comment>
<comment type="cofactor">
    <cofactor evidence="1">
        <name>pyruvate</name>
        <dbReference type="ChEBI" id="CHEBI:15361"/>
    </cofactor>
</comment>
<gene>
    <name evidence="13" type="ORF">EAI_01969</name>
</gene>
<evidence type="ECO:0000256" key="9">
    <source>
        <dbReference type="ARBA" id="ARBA00023264"/>
    </source>
</evidence>
<evidence type="ECO:0000256" key="6">
    <source>
        <dbReference type="ARBA" id="ARBA00023098"/>
    </source>
</evidence>
<keyword evidence="9" id="KW-1208">Phospholipid metabolism</keyword>
<name>E2B3G9_HARSA</name>
<dbReference type="Proteomes" id="UP000008237">
    <property type="component" value="Unassembled WGS sequence"/>
</dbReference>
<keyword evidence="8" id="KW-0456">Lyase</keyword>
<evidence type="ECO:0000256" key="5">
    <source>
        <dbReference type="ARBA" id="ARBA00022793"/>
    </source>
</evidence>
<dbReference type="PANTHER" id="PTHR10067">
    <property type="entry name" value="PHOSPHATIDYLSERINE DECARBOXYLASE"/>
    <property type="match status" value="1"/>
</dbReference>
<keyword evidence="4" id="KW-0444">Lipid biosynthesis</keyword>
<keyword evidence="14" id="KW-1185">Reference proteome</keyword>
<dbReference type="NCBIfam" id="TIGR00163">
    <property type="entry name" value="PS_decarb"/>
    <property type="match status" value="1"/>
</dbReference>
<dbReference type="EC" id="4.1.1.65" evidence="3"/>
<evidence type="ECO:0000256" key="2">
    <source>
        <dbReference type="ARBA" id="ARBA00005189"/>
    </source>
</evidence>
<dbReference type="AlphaFoldDB" id="E2B3G9"/>
<dbReference type="GO" id="GO:0004609">
    <property type="term" value="F:phosphatidylserine decarboxylase activity"/>
    <property type="evidence" value="ECO:0007669"/>
    <property type="project" value="UniProtKB-EC"/>
</dbReference>